<name>A0A6V8KQY6_9ACTN</name>
<comment type="caution">
    <text evidence="1">The sequence shown here is derived from an EMBL/GenBank/DDBJ whole genome shotgun (WGS) entry which is preliminary data.</text>
</comment>
<reference evidence="1 2" key="2">
    <citation type="submission" date="2020-03" db="EMBL/GenBank/DDBJ databases">
        <authorList>
            <person name="Ichikawa N."/>
            <person name="Kimura A."/>
            <person name="Kitahashi Y."/>
            <person name="Uohara A."/>
        </authorList>
    </citation>
    <scope>NUCLEOTIDE SEQUENCE [LARGE SCALE GENOMIC DNA]</scope>
    <source>
        <strain evidence="1 2">NBRC 108639</strain>
    </source>
</reference>
<proteinExistence type="predicted"/>
<keyword evidence="2" id="KW-1185">Reference proteome</keyword>
<organism evidence="1 2">
    <name type="scientific">Phytohabitans houttuyneae</name>
    <dbReference type="NCBI Taxonomy" id="1076126"/>
    <lineage>
        <taxon>Bacteria</taxon>
        <taxon>Bacillati</taxon>
        <taxon>Actinomycetota</taxon>
        <taxon>Actinomycetes</taxon>
        <taxon>Micromonosporales</taxon>
        <taxon>Micromonosporaceae</taxon>
    </lineage>
</organism>
<gene>
    <name evidence="1" type="ORF">Phou_083770</name>
</gene>
<evidence type="ECO:0000313" key="2">
    <source>
        <dbReference type="Proteomes" id="UP000482800"/>
    </source>
</evidence>
<sequence>MSTATSRYSGGGAGYPYPMKLDAAGTVLEADLAVPAQARGWCSSRTAAAARG</sequence>
<evidence type="ECO:0000313" key="1">
    <source>
        <dbReference type="EMBL" id="GFJ84197.1"/>
    </source>
</evidence>
<dbReference type="AlphaFoldDB" id="A0A6V8KQY6"/>
<accession>A0A6V8KQY6</accession>
<dbReference type="EMBL" id="BLPF01000003">
    <property type="protein sequence ID" value="GFJ84197.1"/>
    <property type="molecule type" value="Genomic_DNA"/>
</dbReference>
<reference evidence="1 2" key="1">
    <citation type="submission" date="2020-03" db="EMBL/GenBank/DDBJ databases">
        <title>Whole genome shotgun sequence of Phytohabitans houttuyneae NBRC 108639.</title>
        <authorList>
            <person name="Komaki H."/>
            <person name="Tamura T."/>
        </authorList>
    </citation>
    <scope>NUCLEOTIDE SEQUENCE [LARGE SCALE GENOMIC DNA]</scope>
    <source>
        <strain evidence="1 2">NBRC 108639</strain>
    </source>
</reference>
<dbReference type="Proteomes" id="UP000482800">
    <property type="component" value="Unassembled WGS sequence"/>
</dbReference>
<protein>
    <submittedName>
        <fullName evidence="1">Uncharacterized protein</fullName>
    </submittedName>
</protein>